<protein>
    <submittedName>
        <fullName evidence="2">Endonuclease</fullName>
    </submittedName>
</protein>
<organism evidence="2 3">
    <name type="scientific">Methylobacterium tarhaniae</name>
    <dbReference type="NCBI Taxonomy" id="1187852"/>
    <lineage>
        <taxon>Bacteria</taxon>
        <taxon>Pseudomonadati</taxon>
        <taxon>Pseudomonadota</taxon>
        <taxon>Alphaproteobacteria</taxon>
        <taxon>Hyphomicrobiales</taxon>
        <taxon>Methylobacteriaceae</taxon>
        <taxon>Methylobacterium</taxon>
    </lineage>
</organism>
<dbReference type="Gene3D" id="3.60.10.10">
    <property type="entry name" value="Endonuclease/exonuclease/phosphatase"/>
    <property type="match status" value="1"/>
</dbReference>
<dbReference type="InterPro" id="IPR036691">
    <property type="entry name" value="Endo/exonu/phosph_ase_sf"/>
</dbReference>
<evidence type="ECO:0000313" key="2">
    <source>
        <dbReference type="EMBL" id="KMO44131.1"/>
    </source>
</evidence>
<proteinExistence type="predicted"/>
<gene>
    <name evidence="2" type="ORF">VQ03_04915</name>
</gene>
<comment type="caution">
    <text evidence="2">The sequence shown here is derived from an EMBL/GenBank/DDBJ whole genome shotgun (WGS) entry which is preliminary data.</text>
</comment>
<feature type="domain" description="Endonuclease/exonuclease/phosphatase" evidence="1">
    <location>
        <begin position="22"/>
        <end position="205"/>
    </location>
</feature>
<keyword evidence="2" id="KW-0255">Endonuclease</keyword>
<dbReference type="InterPro" id="IPR005135">
    <property type="entry name" value="Endo/exonuclease/phosphatase"/>
</dbReference>
<evidence type="ECO:0000313" key="3">
    <source>
        <dbReference type="Proteomes" id="UP000036449"/>
    </source>
</evidence>
<dbReference type="Proteomes" id="UP000036449">
    <property type="component" value="Unassembled WGS sequence"/>
</dbReference>
<dbReference type="Pfam" id="PF03372">
    <property type="entry name" value="Exo_endo_phos"/>
    <property type="match status" value="1"/>
</dbReference>
<keyword evidence="2" id="KW-0540">Nuclease</keyword>
<dbReference type="EMBL" id="LABZ01000026">
    <property type="protein sequence ID" value="KMO44131.1"/>
    <property type="molecule type" value="Genomic_DNA"/>
</dbReference>
<evidence type="ECO:0000259" key="1">
    <source>
        <dbReference type="Pfam" id="PF03372"/>
    </source>
</evidence>
<keyword evidence="3" id="KW-1185">Reference proteome</keyword>
<dbReference type="GO" id="GO:0004519">
    <property type="term" value="F:endonuclease activity"/>
    <property type="evidence" value="ECO:0007669"/>
    <property type="project" value="UniProtKB-KW"/>
</dbReference>
<name>A0A0J6VXU3_9HYPH</name>
<reference evidence="2 3" key="1">
    <citation type="submission" date="2015-03" db="EMBL/GenBank/DDBJ databases">
        <title>Genome sequencing of Methylobacterium tarhaniae DSM 25844.</title>
        <authorList>
            <person name="Chaudhry V."/>
            <person name="Patil P.B."/>
        </authorList>
    </citation>
    <scope>NUCLEOTIDE SEQUENCE [LARGE SCALE GENOMIC DNA]</scope>
    <source>
        <strain evidence="2 3">DSM 25844</strain>
    </source>
</reference>
<sequence>MPAETPGASGHAPLRPGPRKIISWNLLRRTGATVDALEALIAQEKPDLLLMQEATVDITELQARVGGHYAWAPLPRRIHGLAMWSPTPWATPPRVITLPSGALIDRVCQILDLGPFGVANVHLSHGQVLNRRQLRRIAQHLPVRAAVLGDYNIVGPALLPGFQDVGPRHPTHAMVDLVPLRLDRCLVRGLTCRGQAVLPRGASDHRPIVVHLEPGNPQGKRQPRRETLRDRIEAFRDRAEDLRKRAPLKDMAAAIARRRRAGARPFRES</sequence>
<keyword evidence="2" id="KW-0378">Hydrolase</keyword>
<dbReference type="AlphaFoldDB" id="A0A0J6VXU3"/>
<accession>A0A0J6VXU3</accession>
<dbReference type="SUPFAM" id="SSF56219">
    <property type="entry name" value="DNase I-like"/>
    <property type="match status" value="1"/>
</dbReference>